<feature type="domain" description="U-box" evidence="2">
    <location>
        <begin position="7"/>
        <end position="80"/>
    </location>
</feature>
<dbReference type="PANTHER" id="PTHR46573">
    <property type="entry name" value="WD REPEAT, SAM AND U-BOX DOMAIN-CONTAINING PROTEIN 1"/>
    <property type="match status" value="1"/>
</dbReference>
<dbReference type="InterPro" id="IPR003613">
    <property type="entry name" value="Ubox_domain"/>
</dbReference>
<dbReference type="Proteomes" id="UP001162131">
    <property type="component" value="Unassembled WGS sequence"/>
</dbReference>
<reference evidence="3" key="1">
    <citation type="submission" date="2021-09" db="EMBL/GenBank/DDBJ databases">
        <authorList>
            <consortium name="AG Swart"/>
            <person name="Singh M."/>
            <person name="Singh A."/>
            <person name="Seah K."/>
            <person name="Emmerich C."/>
        </authorList>
    </citation>
    <scope>NUCLEOTIDE SEQUENCE</scope>
    <source>
        <strain evidence="3">ATCC30299</strain>
    </source>
</reference>
<dbReference type="AlphaFoldDB" id="A0AAU9J4N3"/>
<sequence>MVENFVDIPDDFCCPITGDLMEDPVVAADGHSYERESITAWFQRKKTSPLTGLALKSTVLLDNHSLKAIINKFKENIPKIQLENQIKIDLLEAINMREAFLEDHLKKEKEQLGNLANLYGEEKEKNLSLERKLATYLKQIKNQSDIIDTLNKDAEDLVRKRWRNKVTLWRVGEVSWP</sequence>
<dbReference type="SMART" id="SM00504">
    <property type="entry name" value="Ubox"/>
    <property type="match status" value="1"/>
</dbReference>
<evidence type="ECO:0000313" key="4">
    <source>
        <dbReference type="Proteomes" id="UP001162131"/>
    </source>
</evidence>
<dbReference type="Gene3D" id="3.30.40.10">
    <property type="entry name" value="Zinc/RING finger domain, C3HC4 (zinc finger)"/>
    <property type="match status" value="1"/>
</dbReference>
<evidence type="ECO:0000313" key="3">
    <source>
        <dbReference type="EMBL" id="CAG9320686.1"/>
    </source>
</evidence>
<dbReference type="SUPFAM" id="SSF57850">
    <property type="entry name" value="RING/U-box"/>
    <property type="match status" value="1"/>
</dbReference>
<dbReference type="EMBL" id="CAJZBQ010000026">
    <property type="protein sequence ID" value="CAG9320686.1"/>
    <property type="molecule type" value="Genomic_DNA"/>
</dbReference>
<feature type="coiled-coil region" evidence="1">
    <location>
        <begin position="91"/>
        <end position="160"/>
    </location>
</feature>
<dbReference type="CDD" id="cd16655">
    <property type="entry name" value="RING-Ubox_WDSUB1-like"/>
    <property type="match status" value="1"/>
</dbReference>
<dbReference type="GO" id="GO:0004842">
    <property type="term" value="F:ubiquitin-protein transferase activity"/>
    <property type="evidence" value="ECO:0007669"/>
    <property type="project" value="InterPro"/>
</dbReference>
<dbReference type="GO" id="GO:0016567">
    <property type="term" value="P:protein ubiquitination"/>
    <property type="evidence" value="ECO:0007669"/>
    <property type="project" value="InterPro"/>
</dbReference>
<name>A0AAU9J4N3_9CILI</name>
<keyword evidence="1" id="KW-0175">Coiled coil</keyword>
<protein>
    <recommendedName>
        <fullName evidence="2">U-box domain-containing protein</fullName>
    </recommendedName>
</protein>
<evidence type="ECO:0000256" key="1">
    <source>
        <dbReference type="SAM" id="Coils"/>
    </source>
</evidence>
<proteinExistence type="predicted"/>
<comment type="caution">
    <text evidence="3">The sequence shown here is derived from an EMBL/GenBank/DDBJ whole genome shotgun (WGS) entry which is preliminary data.</text>
</comment>
<dbReference type="PANTHER" id="PTHR46573:SF1">
    <property type="entry name" value="WD REPEAT, SAM AND U-BOX DOMAIN-CONTAINING PROTEIN 1"/>
    <property type="match status" value="1"/>
</dbReference>
<organism evidence="3 4">
    <name type="scientific">Blepharisma stoltei</name>
    <dbReference type="NCBI Taxonomy" id="1481888"/>
    <lineage>
        <taxon>Eukaryota</taxon>
        <taxon>Sar</taxon>
        <taxon>Alveolata</taxon>
        <taxon>Ciliophora</taxon>
        <taxon>Postciliodesmatophora</taxon>
        <taxon>Heterotrichea</taxon>
        <taxon>Heterotrichida</taxon>
        <taxon>Blepharismidae</taxon>
        <taxon>Blepharisma</taxon>
    </lineage>
</organism>
<dbReference type="InterPro" id="IPR013083">
    <property type="entry name" value="Znf_RING/FYVE/PHD"/>
</dbReference>
<gene>
    <name evidence="3" type="ORF">BSTOLATCC_MIC27157</name>
</gene>
<dbReference type="PROSITE" id="PS51698">
    <property type="entry name" value="U_BOX"/>
    <property type="match status" value="1"/>
</dbReference>
<evidence type="ECO:0000259" key="2">
    <source>
        <dbReference type="PROSITE" id="PS51698"/>
    </source>
</evidence>
<dbReference type="InterPro" id="IPR052085">
    <property type="entry name" value="WD-SAM-U-box"/>
</dbReference>
<accession>A0AAU9J4N3</accession>
<dbReference type="Pfam" id="PF04564">
    <property type="entry name" value="U-box"/>
    <property type="match status" value="1"/>
</dbReference>
<keyword evidence="4" id="KW-1185">Reference proteome</keyword>